<name>A0ABW2DA87_9ACTN</name>
<dbReference type="RefSeq" id="WP_382350153.1">
    <property type="nucleotide sequence ID" value="NZ_JBHMBP010000002.1"/>
</dbReference>
<dbReference type="PROSITE" id="PS51257">
    <property type="entry name" value="PROKAR_LIPOPROTEIN"/>
    <property type="match status" value="1"/>
</dbReference>
<protein>
    <submittedName>
        <fullName evidence="3">DUF4333 domain-containing protein</fullName>
    </submittedName>
</protein>
<feature type="domain" description="DUF4333" evidence="2">
    <location>
        <begin position="17"/>
        <end position="93"/>
    </location>
</feature>
<reference evidence="4" key="1">
    <citation type="journal article" date="2019" name="Int. J. Syst. Evol. Microbiol.">
        <title>The Global Catalogue of Microorganisms (GCM) 10K type strain sequencing project: providing services to taxonomists for standard genome sequencing and annotation.</title>
        <authorList>
            <consortium name="The Broad Institute Genomics Platform"/>
            <consortium name="The Broad Institute Genome Sequencing Center for Infectious Disease"/>
            <person name="Wu L."/>
            <person name="Ma J."/>
        </authorList>
    </citation>
    <scope>NUCLEOTIDE SEQUENCE [LARGE SCALE GENOMIC DNA]</scope>
    <source>
        <strain evidence="4">KACC 12634</strain>
    </source>
</reference>
<dbReference type="Proteomes" id="UP001596470">
    <property type="component" value="Unassembled WGS sequence"/>
</dbReference>
<keyword evidence="4" id="KW-1185">Reference proteome</keyword>
<feature type="region of interest" description="Disordered" evidence="1">
    <location>
        <begin position="104"/>
        <end position="131"/>
    </location>
</feature>
<evidence type="ECO:0000313" key="3">
    <source>
        <dbReference type="EMBL" id="MFC6957856.1"/>
    </source>
</evidence>
<sequence length="211" mass="22215">MPSRTLAAVPAAFLLFGLAACSFQFGDATVTAAEVADAAEDALEEQLGSRPDIDCGDDDSITVTEGAEVDCLLTDPDTGTAFDTTVTFKGVDGNEWNADVQVAEEPVGTESQPSDPAESESSAPPADDSQGLSIEASRLAEASEDALEAQLGYRPEIDCGEVNIMIYVDRQTYCSLIDPADGAEYQVTVTVTSIEGQEFNFDIKVDDVPQG</sequence>
<organism evidence="3 4">
    <name type="scientific">Glycomyces mayteni</name>
    <dbReference type="NCBI Taxonomy" id="543887"/>
    <lineage>
        <taxon>Bacteria</taxon>
        <taxon>Bacillati</taxon>
        <taxon>Actinomycetota</taxon>
        <taxon>Actinomycetes</taxon>
        <taxon>Glycomycetales</taxon>
        <taxon>Glycomycetaceae</taxon>
        <taxon>Glycomyces</taxon>
    </lineage>
</organism>
<dbReference type="Pfam" id="PF14230">
    <property type="entry name" value="DUF4333"/>
    <property type="match status" value="1"/>
</dbReference>
<dbReference type="EMBL" id="JBHSYS010000002">
    <property type="protein sequence ID" value="MFC6957856.1"/>
    <property type="molecule type" value="Genomic_DNA"/>
</dbReference>
<dbReference type="InterPro" id="IPR025637">
    <property type="entry name" value="DUF4333"/>
</dbReference>
<gene>
    <name evidence="3" type="ORF">ACFQS3_11675</name>
</gene>
<evidence type="ECO:0000259" key="2">
    <source>
        <dbReference type="Pfam" id="PF14230"/>
    </source>
</evidence>
<evidence type="ECO:0000256" key="1">
    <source>
        <dbReference type="SAM" id="MobiDB-lite"/>
    </source>
</evidence>
<comment type="caution">
    <text evidence="3">The sequence shown here is derived from an EMBL/GenBank/DDBJ whole genome shotgun (WGS) entry which is preliminary data.</text>
</comment>
<proteinExistence type="predicted"/>
<accession>A0ABW2DA87</accession>
<feature type="compositionally biased region" description="Low complexity" evidence="1">
    <location>
        <begin position="110"/>
        <end position="130"/>
    </location>
</feature>
<evidence type="ECO:0000313" key="4">
    <source>
        <dbReference type="Proteomes" id="UP001596470"/>
    </source>
</evidence>